<dbReference type="PANTHER" id="PTHR43777:SF1">
    <property type="entry name" value="MOLYBDENUM COFACTOR CYTIDYLYLTRANSFERASE"/>
    <property type="match status" value="1"/>
</dbReference>
<dbReference type="Pfam" id="PF12804">
    <property type="entry name" value="NTP_transf_3"/>
    <property type="match status" value="1"/>
</dbReference>
<name>A0A285MRW6_9FLAO</name>
<accession>A0A285MRW6</accession>
<dbReference type="PANTHER" id="PTHR43777">
    <property type="entry name" value="MOLYBDENUM COFACTOR CYTIDYLYLTRANSFERASE"/>
    <property type="match status" value="1"/>
</dbReference>
<organism evidence="2 3">
    <name type="scientific">Flagellimonas pacifica</name>
    <dbReference type="NCBI Taxonomy" id="1247520"/>
    <lineage>
        <taxon>Bacteria</taxon>
        <taxon>Pseudomonadati</taxon>
        <taxon>Bacteroidota</taxon>
        <taxon>Flavobacteriia</taxon>
        <taxon>Flavobacteriales</taxon>
        <taxon>Flavobacteriaceae</taxon>
        <taxon>Flagellimonas</taxon>
    </lineage>
</organism>
<keyword evidence="2" id="KW-0808">Transferase</keyword>
<keyword evidence="3" id="KW-1185">Reference proteome</keyword>
<reference evidence="3" key="1">
    <citation type="submission" date="2017-09" db="EMBL/GenBank/DDBJ databases">
        <authorList>
            <person name="Varghese N."/>
            <person name="Submissions S."/>
        </authorList>
    </citation>
    <scope>NUCLEOTIDE SEQUENCE [LARGE SCALE GENOMIC DNA]</scope>
    <source>
        <strain evidence="3">DSM 25885</strain>
    </source>
</reference>
<dbReference type="EMBL" id="OBEH01000002">
    <property type="protein sequence ID" value="SNY99910.1"/>
    <property type="molecule type" value="Genomic_DNA"/>
</dbReference>
<keyword evidence="2" id="KW-0548">Nucleotidyltransferase</keyword>
<feature type="domain" description="MobA-like NTP transferase" evidence="1">
    <location>
        <begin position="8"/>
        <end position="167"/>
    </location>
</feature>
<dbReference type="Gene3D" id="3.90.550.10">
    <property type="entry name" value="Spore Coat Polysaccharide Biosynthesis Protein SpsA, Chain A"/>
    <property type="match status" value="1"/>
</dbReference>
<dbReference type="AlphaFoldDB" id="A0A285MRW6"/>
<gene>
    <name evidence="2" type="ORF">SAMN06265377_1724</name>
</gene>
<dbReference type="GO" id="GO:0016779">
    <property type="term" value="F:nucleotidyltransferase activity"/>
    <property type="evidence" value="ECO:0007669"/>
    <property type="project" value="UniProtKB-KW"/>
</dbReference>
<evidence type="ECO:0000313" key="2">
    <source>
        <dbReference type="EMBL" id="SNY99910.1"/>
    </source>
</evidence>
<sequence>MSNSIPILILAAGSSTRMEGEIKQLLPWGKTTLLENAINQAKRISSSVHVVLGANSEKILQSTTLKAHIIKNKSWKSGMGSSISIGVQHIMDMENVEALLIMLADQPLMDSYYLKSLIQEFVKGKHKIVATAYQDKAGVPAIFDNCLFEELASLHQDFGARNVIANNQEQTLLVDPKGREVDVDIKDEYIQILKKQNIKHV</sequence>
<dbReference type="InterPro" id="IPR025877">
    <property type="entry name" value="MobA-like_NTP_Trfase"/>
</dbReference>
<proteinExistence type="predicted"/>
<evidence type="ECO:0000259" key="1">
    <source>
        <dbReference type="Pfam" id="PF12804"/>
    </source>
</evidence>
<evidence type="ECO:0000313" key="3">
    <source>
        <dbReference type="Proteomes" id="UP000219048"/>
    </source>
</evidence>
<dbReference type="Proteomes" id="UP000219048">
    <property type="component" value="Unassembled WGS sequence"/>
</dbReference>
<protein>
    <submittedName>
        <fullName evidence="2">Molybdenum cofactor cytidylyltransferase</fullName>
    </submittedName>
</protein>
<dbReference type="InterPro" id="IPR029044">
    <property type="entry name" value="Nucleotide-diphossugar_trans"/>
</dbReference>
<dbReference type="RefSeq" id="WP_097045364.1">
    <property type="nucleotide sequence ID" value="NZ_OBEH01000002.1"/>
</dbReference>
<dbReference type="SUPFAM" id="SSF53448">
    <property type="entry name" value="Nucleotide-diphospho-sugar transferases"/>
    <property type="match status" value="1"/>
</dbReference>
<dbReference type="OrthoDB" id="9779263at2"/>
<dbReference type="CDD" id="cd04182">
    <property type="entry name" value="GT_2_like_f"/>
    <property type="match status" value="1"/>
</dbReference>